<evidence type="ECO:0008006" key="4">
    <source>
        <dbReference type="Google" id="ProtNLM"/>
    </source>
</evidence>
<feature type="region of interest" description="Disordered" evidence="1">
    <location>
        <begin position="35"/>
        <end position="112"/>
    </location>
</feature>
<name>A0ABP0UNS4_9BRYO</name>
<evidence type="ECO:0000313" key="3">
    <source>
        <dbReference type="Proteomes" id="UP001497512"/>
    </source>
</evidence>
<proteinExistence type="predicted"/>
<feature type="compositionally biased region" description="Polar residues" evidence="1">
    <location>
        <begin position="86"/>
        <end position="95"/>
    </location>
</feature>
<accession>A0ABP0UNS4</accession>
<reference evidence="2" key="1">
    <citation type="submission" date="2024-02" db="EMBL/GenBank/DDBJ databases">
        <authorList>
            <consortium name="ELIXIR-Norway"/>
            <consortium name="Elixir Norway"/>
        </authorList>
    </citation>
    <scope>NUCLEOTIDE SEQUENCE</scope>
</reference>
<evidence type="ECO:0000313" key="2">
    <source>
        <dbReference type="EMBL" id="CAK9225966.1"/>
    </source>
</evidence>
<dbReference type="EMBL" id="OZ019897">
    <property type="protein sequence ID" value="CAK9225966.1"/>
    <property type="molecule type" value="Genomic_DNA"/>
</dbReference>
<feature type="compositionally biased region" description="Low complexity" evidence="1">
    <location>
        <begin position="49"/>
        <end position="62"/>
    </location>
</feature>
<organism evidence="2 3">
    <name type="scientific">Sphagnum troendelagicum</name>
    <dbReference type="NCBI Taxonomy" id="128251"/>
    <lineage>
        <taxon>Eukaryota</taxon>
        <taxon>Viridiplantae</taxon>
        <taxon>Streptophyta</taxon>
        <taxon>Embryophyta</taxon>
        <taxon>Bryophyta</taxon>
        <taxon>Sphagnophytina</taxon>
        <taxon>Sphagnopsida</taxon>
        <taxon>Sphagnales</taxon>
        <taxon>Sphagnaceae</taxon>
        <taxon>Sphagnum</taxon>
    </lineage>
</organism>
<dbReference type="Proteomes" id="UP001497512">
    <property type="component" value="Chromosome 5"/>
</dbReference>
<protein>
    <recommendedName>
        <fullName evidence="4">Prolactin receptor</fullName>
    </recommendedName>
</protein>
<evidence type="ECO:0000256" key="1">
    <source>
        <dbReference type="SAM" id="MobiDB-lite"/>
    </source>
</evidence>
<gene>
    <name evidence="2" type="ORF">CSSPTR1EN2_LOCUS18003</name>
</gene>
<keyword evidence="3" id="KW-1185">Reference proteome</keyword>
<sequence>MVKMKSNSESEGLQMSRLNELFLVANRIQKAGCGTRQGLGKFKCNKPNPSSSGGARASSPTSNEILFIANKSSNPPAQGSRDALSEPSTSLSRNLLSKGGKNAGQTPADPATLSDPARCWLLGKDVKANFPQSDGGSCKACLQRSSSPTTHWDISTRTTITQLGHLAASL</sequence>